<keyword evidence="5" id="KW-1185">Reference proteome</keyword>
<dbReference type="Gene3D" id="3.30.70.270">
    <property type="match status" value="1"/>
</dbReference>
<dbReference type="InterPro" id="IPR041588">
    <property type="entry name" value="Integrase_H2C2"/>
</dbReference>
<feature type="domain" description="Reverse transcriptase" evidence="2">
    <location>
        <begin position="73"/>
        <end position="149"/>
    </location>
</feature>
<dbReference type="EMBL" id="JAVFWL010000006">
    <property type="protein sequence ID" value="KAK6761777.1"/>
    <property type="molecule type" value="Genomic_DNA"/>
</dbReference>
<evidence type="ECO:0000313" key="5">
    <source>
        <dbReference type="Proteomes" id="UP001303046"/>
    </source>
</evidence>
<evidence type="ECO:0000256" key="1">
    <source>
        <dbReference type="ARBA" id="ARBA00012493"/>
    </source>
</evidence>
<feature type="domain" description="Integrase zinc-binding" evidence="3">
    <location>
        <begin position="277"/>
        <end position="326"/>
    </location>
</feature>
<dbReference type="Pfam" id="PF00078">
    <property type="entry name" value="RVT_1"/>
    <property type="match status" value="1"/>
</dbReference>
<gene>
    <name evidence="4" type="primary">Necator_chrX.g22910</name>
    <name evidence="4" type="ORF">RB195_022747</name>
</gene>
<sequence>MPSCSEDIRSGQFFGSRSNIRIAKNLVRSYGSFAGVFFREALERIRTVADSGRRLKAATHYQHALWIVPLHSTTFGLKPVPGIFQQYMDALIAGLDGTAAYLDDILVTGRTIGEHNARLEVVFKRIQDYGLRVRLDKCAFLQAEITYLSANRLQRWATMLLNYSFTIEYINTKDFCQVDALSRLLSPKSSIPQDYVIASIDADVTTEFSENCYHLSVSIGTASQANRLIQLVIDYTKSGNWPQVNHHSPLWHYYNRRNTMTTVEGCLLTASRIVILKSLRHHVLSALHKAHPGQTRMKMLARSFVYWPTMDLDIEKLKTCPKCASVAKNPIKAELSPKPHSP</sequence>
<dbReference type="Gene3D" id="1.10.340.70">
    <property type="match status" value="1"/>
</dbReference>
<dbReference type="InterPro" id="IPR050951">
    <property type="entry name" value="Retrovirus_Pol_polyprotein"/>
</dbReference>
<organism evidence="4 5">
    <name type="scientific">Necator americanus</name>
    <name type="common">Human hookworm</name>
    <dbReference type="NCBI Taxonomy" id="51031"/>
    <lineage>
        <taxon>Eukaryota</taxon>
        <taxon>Metazoa</taxon>
        <taxon>Ecdysozoa</taxon>
        <taxon>Nematoda</taxon>
        <taxon>Chromadorea</taxon>
        <taxon>Rhabditida</taxon>
        <taxon>Rhabditina</taxon>
        <taxon>Rhabditomorpha</taxon>
        <taxon>Strongyloidea</taxon>
        <taxon>Ancylostomatidae</taxon>
        <taxon>Bunostominae</taxon>
        <taxon>Necator</taxon>
    </lineage>
</organism>
<dbReference type="Proteomes" id="UP001303046">
    <property type="component" value="Unassembled WGS sequence"/>
</dbReference>
<proteinExistence type="predicted"/>
<dbReference type="InterPro" id="IPR043128">
    <property type="entry name" value="Rev_trsase/Diguanyl_cyclase"/>
</dbReference>
<accession>A0ABR1EGD9</accession>
<dbReference type="PANTHER" id="PTHR37984">
    <property type="entry name" value="PROTEIN CBG26694"/>
    <property type="match status" value="1"/>
</dbReference>
<dbReference type="Pfam" id="PF17921">
    <property type="entry name" value="Integrase_H2C2"/>
    <property type="match status" value="1"/>
</dbReference>
<dbReference type="PANTHER" id="PTHR37984:SF5">
    <property type="entry name" value="PROTEIN NYNRIN-LIKE"/>
    <property type="match status" value="1"/>
</dbReference>
<evidence type="ECO:0000259" key="2">
    <source>
        <dbReference type="Pfam" id="PF00078"/>
    </source>
</evidence>
<evidence type="ECO:0000259" key="3">
    <source>
        <dbReference type="Pfam" id="PF17921"/>
    </source>
</evidence>
<dbReference type="InterPro" id="IPR000477">
    <property type="entry name" value="RT_dom"/>
</dbReference>
<name>A0ABR1EGD9_NECAM</name>
<comment type="caution">
    <text evidence="4">The sequence shown here is derived from an EMBL/GenBank/DDBJ whole genome shotgun (WGS) entry which is preliminary data.</text>
</comment>
<dbReference type="SUPFAM" id="SSF56672">
    <property type="entry name" value="DNA/RNA polymerases"/>
    <property type="match status" value="1"/>
</dbReference>
<dbReference type="InterPro" id="IPR043502">
    <property type="entry name" value="DNA/RNA_pol_sf"/>
</dbReference>
<evidence type="ECO:0000313" key="4">
    <source>
        <dbReference type="EMBL" id="KAK6761777.1"/>
    </source>
</evidence>
<dbReference type="EC" id="2.7.7.49" evidence="1"/>
<reference evidence="4 5" key="1">
    <citation type="submission" date="2023-08" db="EMBL/GenBank/DDBJ databases">
        <title>A Necator americanus chromosomal reference genome.</title>
        <authorList>
            <person name="Ilik V."/>
            <person name="Petrzelkova K.J."/>
            <person name="Pardy F."/>
            <person name="Fuh T."/>
            <person name="Niatou-Singa F.S."/>
            <person name="Gouil Q."/>
            <person name="Baker L."/>
            <person name="Ritchie M.E."/>
            <person name="Jex A.R."/>
            <person name="Gazzola D."/>
            <person name="Li H."/>
            <person name="Toshio Fujiwara R."/>
            <person name="Zhan B."/>
            <person name="Aroian R.V."/>
            <person name="Pafco B."/>
            <person name="Schwarz E.M."/>
        </authorList>
    </citation>
    <scope>NUCLEOTIDE SEQUENCE [LARGE SCALE GENOMIC DNA]</scope>
    <source>
        <strain evidence="4 5">Aroian</strain>
        <tissue evidence="4">Whole animal</tissue>
    </source>
</reference>
<protein>
    <recommendedName>
        <fullName evidence="1">RNA-directed DNA polymerase</fullName>
        <ecNumber evidence="1">2.7.7.49</ecNumber>
    </recommendedName>
</protein>